<name>A0A1H1FXG4_NATTX</name>
<dbReference type="OrthoDB" id="169816at2157"/>
<evidence type="ECO:0000313" key="3">
    <source>
        <dbReference type="Proteomes" id="UP000198848"/>
    </source>
</evidence>
<gene>
    <name evidence="2" type="ORF">SAMN04489842_2156</name>
</gene>
<evidence type="ECO:0000313" key="2">
    <source>
        <dbReference type="EMBL" id="SDR05590.1"/>
    </source>
</evidence>
<keyword evidence="3" id="KW-1185">Reference proteome</keyword>
<reference evidence="3" key="1">
    <citation type="submission" date="2016-10" db="EMBL/GenBank/DDBJ databases">
        <authorList>
            <person name="Varghese N."/>
            <person name="Submissions S."/>
        </authorList>
    </citation>
    <scope>NUCLEOTIDE SEQUENCE [LARGE SCALE GENOMIC DNA]</scope>
    <source>
        <strain evidence="3">DSM 24767</strain>
    </source>
</reference>
<dbReference type="InterPro" id="IPR054266">
    <property type="entry name" value="DUF6997"/>
</dbReference>
<dbReference type="Proteomes" id="UP000198848">
    <property type="component" value="Unassembled WGS sequence"/>
</dbReference>
<dbReference type="AlphaFoldDB" id="A0A1H1FXG4"/>
<organism evidence="2 3">
    <name type="scientific">Natronobacterium texcoconense</name>
    <dbReference type="NCBI Taxonomy" id="1095778"/>
    <lineage>
        <taxon>Archaea</taxon>
        <taxon>Methanobacteriati</taxon>
        <taxon>Methanobacteriota</taxon>
        <taxon>Stenosarchaea group</taxon>
        <taxon>Halobacteria</taxon>
        <taxon>Halobacteriales</taxon>
        <taxon>Natrialbaceae</taxon>
        <taxon>Natronobacterium</taxon>
    </lineage>
</organism>
<dbReference type="Pfam" id="PF22518">
    <property type="entry name" value="DUF6997"/>
    <property type="match status" value="1"/>
</dbReference>
<dbReference type="EMBL" id="FNLC01000002">
    <property type="protein sequence ID" value="SDR05590.1"/>
    <property type="molecule type" value="Genomic_DNA"/>
</dbReference>
<accession>A0A1H1FXG4</accession>
<feature type="domain" description="DUF6997" evidence="1">
    <location>
        <begin position="104"/>
        <end position="240"/>
    </location>
</feature>
<sequence length="280" mass="30338">MDSVFEPALGELAASEKRVFGPMSFRDYVSTHDLEATRTARHISVNSLDDLTPDLRDAGVMVLRTGSAPEGTGTAFLLVDGPNGVSDFFLQDDEIFEGQATETVPRFVEQEQLLSFTVLPTLSETSLVNLGLASGVLSHALELDTTGALAPPATGRSTFTFDFYPHSGLESPVTHRSGQVEIDTLFAERRDGERILFVIEAKTGQRASLAKHKLVYPILAIADGIPSEISIVPVYLRCRQSAGTITFDVAECSIPDPRSHLPGVNDLEVTRSTVLEFDIS</sequence>
<evidence type="ECO:0000259" key="1">
    <source>
        <dbReference type="Pfam" id="PF22518"/>
    </source>
</evidence>
<protein>
    <recommendedName>
        <fullName evidence="1">DUF6997 domain-containing protein</fullName>
    </recommendedName>
</protein>
<proteinExistence type="predicted"/>